<dbReference type="Pfam" id="PF18160">
    <property type="entry name" value="SLATT_5"/>
    <property type="match status" value="1"/>
</dbReference>
<dbReference type="Proteomes" id="UP000002742">
    <property type="component" value="Chromosome"/>
</dbReference>
<keyword evidence="1" id="KW-0472">Membrane</keyword>
<evidence type="ECO:0000313" key="3">
    <source>
        <dbReference type="EMBL" id="ACT48743.1"/>
    </source>
</evidence>
<reference evidence="4" key="1">
    <citation type="submission" date="2009-07" db="EMBL/GenBank/DDBJ databases">
        <title>Complete sequence of Methylotenera mobilis JLW8.</title>
        <authorList>
            <consortium name="US DOE Joint Genome Institute"/>
            <person name="Lucas S."/>
            <person name="Copeland A."/>
            <person name="Lapidus A."/>
            <person name="Glavina del Rio T."/>
            <person name="Tice H."/>
            <person name="Bruce D."/>
            <person name="Goodwin L."/>
            <person name="Pitluck S."/>
            <person name="LaButti K.M."/>
            <person name="Clum A."/>
            <person name="Larimer F."/>
            <person name="Land M."/>
            <person name="Hauser L."/>
            <person name="Kyrpides N."/>
            <person name="Mikhailova N."/>
            <person name="Kayluzhnaya M."/>
            <person name="Chistoserdova L."/>
        </authorList>
    </citation>
    <scope>NUCLEOTIDE SEQUENCE [LARGE SCALE GENOMIC DNA]</scope>
    <source>
        <strain evidence="4">JLW8 / ATCC BAA-1282 / DSM 17540</strain>
    </source>
</reference>
<name>C6WXU4_METML</name>
<keyword evidence="4" id="KW-1185">Reference proteome</keyword>
<dbReference type="NCBIfam" id="NF033631">
    <property type="entry name" value="SLATT_5"/>
    <property type="match status" value="1"/>
</dbReference>
<sequence length="172" mass="19603">MSVFSISVLSIYLIAITVFQKIYKLSDICPDLDNHLTFISVVGAVFIIVISLIEWASDFSLKSEQLFENANDIKDQRLQLEQGLSEGLNSQELAALLTRVRQAYETLTNGNNPNHEPIDDLYFRAHHKNESSTPFNLTTTERVLAIIRWHFACNGLYIILLALPFLILYGLW</sequence>
<proteinExistence type="predicted"/>
<dbReference type="STRING" id="583345.Mmol_1839"/>
<dbReference type="KEGG" id="mmb:Mmol_1839"/>
<evidence type="ECO:0000256" key="1">
    <source>
        <dbReference type="SAM" id="Phobius"/>
    </source>
</evidence>
<reference evidence="3 4" key="2">
    <citation type="journal article" date="2011" name="J. Bacteriol.">
        <title>Genomes of three methylotrophs from a single niche uncover genetic and metabolic divergence of Methylophilaceae.</title>
        <authorList>
            <person name="Lapidus A."/>
            <person name="Clum A."/>
            <person name="Labutti K."/>
            <person name="Kaluzhnaya M.G."/>
            <person name="Lim S."/>
            <person name="Beck D.A."/>
            <person name="Glavina Del Rio T."/>
            <person name="Nolan M."/>
            <person name="Mavromatis K."/>
            <person name="Huntemann M."/>
            <person name="Lucas S."/>
            <person name="Lidstrom M.E."/>
            <person name="Ivanova N."/>
            <person name="Chistoserdova L."/>
        </authorList>
    </citation>
    <scope>NUCLEOTIDE SEQUENCE [LARGE SCALE GENOMIC DNA]</scope>
    <source>
        <strain evidence="4">JLW8 / ATCC BAA-1282 / DSM 17540</strain>
    </source>
</reference>
<organism evidence="3 4">
    <name type="scientific">Methylotenera mobilis (strain JLW8 / ATCC BAA-1282 / DSM 17540)</name>
    <dbReference type="NCBI Taxonomy" id="583345"/>
    <lineage>
        <taxon>Bacteria</taxon>
        <taxon>Pseudomonadati</taxon>
        <taxon>Pseudomonadota</taxon>
        <taxon>Betaproteobacteria</taxon>
        <taxon>Nitrosomonadales</taxon>
        <taxon>Methylophilaceae</taxon>
        <taxon>Methylotenera</taxon>
    </lineage>
</organism>
<evidence type="ECO:0000259" key="2">
    <source>
        <dbReference type="Pfam" id="PF18160"/>
    </source>
</evidence>
<dbReference type="InterPro" id="IPR041115">
    <property type="entry name" value="SLATT_5"/>
</dbReference>
<feature type="transmembrane region" description="Helical" evidence="1">
    <location>
        <begin position="151"/>
        <end position="171"/>
    </location>
</feature>
<accession>C6WXU4</accession>
<keyword evidence="1" id="KW-0812">Transmembrane</keyword>
<feature type="domain" description="SMODS and SLOG-associating 2TM effector" evidence="2">
    <location>
        <begin position="2"/>
        <end position="169"/>
    </location>
</feature>
<feature type="transmembrane region" description="Helical" evidence="1">
    <location>
        <begin position="36"/>
        <end position="56"/>
    </location>
</feature>
<protein>
    <recommendedName>
        <fullName evidence="2">SMODS and SLOG-associating 2TM effector domain-containing protein</fullName>
    </recommendedName>
</protein>
<dbReference type="EMBL" id="CP001672">
    <property type="protein sequence ID" value="ACT48743.1"/>
    <property type="molecule type" value="Genomic_DNA"/>
</dbReference>
<keyword evidence="1" id="KW-1133">Transmembrane helix</keyword>
<evidence type="ECO:0000313" key="4">
    <source>
        <dbReference type="Proteomes" id="UP000002742"/>
    </source>
</evidence>
<dbReference type="AlphaFoldDB" id="C6WXU4"/>
<gene>
    <name evidence="3" type="ordered locus">Mmol_1839</name>
</gene>
<dbReference type="HOGENOM" id="CLU_1553475_0_0_4"/>